<keyword evidence="4" id="KW-1185">Reference proteome</keyword>
<sequence length="614" mass="67254">MTTQNRQLPRPPASSDAVTLSEAFVLLDNSSGSAEPSLLFTDPIEIVSAETPEEVAAALARIEAGITQGYHAAGFFSYELGYVMEPKLAHLMPKERNVPLLWFGLYHPPRRMSGAEVGAWLDTTTRSESHEFSSVTLAWSREEYEARFAKVQAMIRAGDIYQLNLTFKSRFQLNGSPLTFYRDLRAKQRVAFAGIVDTGKVTVLSASPELFIAQHDRVIETRPMKGTAARAGTIEGDAYKRKELATDSKQRAENLMIVDLMRNDIGRISEIGSVEVTDLFTVETFKTLHQMTSGIRAQLKEGVGLEQLLRAIYPPGSITGAPKIRAMELIAELETEARGVYCGALGYLAPGGVTQLNVAIRTPIVMRDGRGEMGIGSGVVFDSQGGHEYDECLLKMKFLTDPPKTFELIETMLYEPGEGIVLEDRHFSRLAGSAAYFGFVYDAAAVRAAISNALSGRENERLRVRLTLSEDGIVKVTVSNQPVASPDYEMGYVISSTRLSSANAFLYHKTTRRELYDAEWADYNAACGADEVVYFNENGALCEGSRTNIFIERDGKLLTPPLSAGLLPGTFRAELLASGRAVEAPLALPDLENADTVYLGNSVRGLCRAKRLAG</sequence>
<dbReference type="OrthoDB" id="9803598at2"/>
<dbReference type="PANTHER" id="PTHR11236:SF50">
    <property type="entry name" value="AMINODEOXYCHORISMATE SYNTHASE COMPONENT 1"/>
    <property type="match status" value="1"/>
</dbReference>
<name>A0A0D6JKA4_9HYPH</name>
<dbReference type="SUPFAM" id="SSF56322">
    <property type="entry name" value="ADC synthase"/>
    <property type="match status" value="1"/>
</dbReference>
<evidence type="ECO:0000313" key="4">
    <source>
        <dbReference type="Proteomes" id="UP000033187"/>
    </source>
</evidence>
<dbReference type="InterPro" id="IPR036038">
    <property type="entry name" value="Aminotransferase-like"/>
</dbReference>
<dbReference type="Gene3D" id="3.30.470.10">
    <property type="match status" value="1"/>
</dbReference>
<dbReference type="GO" id="GO:0046820">
    <property type="term" value="F:4-amino-4-deoxychorismate synthase activity"/>
    <property type="evidence" value="ECO:0007669"/>
    <property type="project" value="TreeGrafter"/>
</dbReference>
<dbReference type="NCBIfam" id="TIGR00553">
    <property type="entry name" value="pabB"/>
    <property type="match status" value="1"/>
</dbReference>
<dbReference type="KEGG" id="fil:BN1229_v1_3831"/>
<dbReference type="Pfam" id="PF00425">
    <property type="entry name" value="Chorismate_bind"/>
    <property type="match status" value="1"/>
</dbReference>
<dbReference type="Gene3D" id="3.60.120.10">
    <property type="entry name" value="Anthranilate synthase"/>
    <property type="match status" value="1"/>
</dbReference>
<dbReference type="SUPFAM" id="SSF56752">
    <property type="entry name" value="D-aminoacid aminotransferase-like PLP-dependent enzymes"/>
    <property type="match status" value="1"/>
</dbReference>
<reference evidence="4" key="1">
    <citation type="submission" date="2015-02" db="EMBL/GenBank/DDBJ databases">
        <authorList>
            <person name="Chooi Y.-H."/>
        </authorList>
    </citation>
    <scope>NUCLEOTIDE SEQUENCE [LARGE SCALE GENOMIC DNA]</scope>
    <source>
        <strain evidence="4">strain Y</strain>
    </source>
</reference>
<dbReference type="InterPro" id="IPR005802">
    <property type="entry name" value="ADC_synth_comp_1"/>
</dbReference>
<dbReference type="PANTHER" id="PTHR11236">
    <property type="entry name" value="AMINOBENZOATE/ANTHRANILATE SYNTHASE"/>
    <property type="match status" value="1"/>
</dbReference>
<dbReference type="AlphaFoldDB" id="A0A0D6JKA4"/>
<protein>
    <recommendedName>
        <fullName evidence="1">Probable branched-chain-amino-acid aminotransferase</fullName>
    </recommendedName>
</protein>
<feature type="domain" description="Chorismate-utilising enzyme C-terminal" evidence="2">
    <location>
        <begin position="141"/>
        <end position="395"/>
    </location>
</feature>
<dbReference type="InterPro" id="IPR019999">
    <property type="entry name" value="Anth_synth_I-like"/>
</dbReference>
<organism evidence="3 4">
    <name type="scientific">Candidatus Filomicrobium marinum</name>
    <dbReference type="NCBI Taxonomy" id="1608628"/>
    <lineage>
        <taxon>Bacteria</taxon>
        <taxon>Pseudomonadati</taxon>
        <taxon>Pseudomonadota</taxon>
        <taxon>Alphaproteobacteria</taxon>
        <taxon>Hyphomicrobiales</taxon>
        <taxon>Hyphomicrobiaceae</taxon>
        <taxon>Filomicrobium</taxon>
    </lineage>
</organism>
<dbReference type="GO" id="GO:0000162">
    <property type="term" value="P:L-tryptophan biosynthetic process"/>
    <property type="evidence" value="ECO:0007669"/>
    <property type="project" value="TreeGrafter"/>
</dbReference>
<proteinExistence type="predicted"/>
<dbReference type="EMBL" id="LN829119">
    <property type="protein sequence ID" value="CPR22388.1"/>
    <property type="molecule type" value="Genomic_DNA"/>
</dbReference>
<dbReference type="Gene3D" id="3.20.10.10">
    <property type="entry name" value="D-amino Acid Aminotransferase, subunit A, domain 2"/>
    <property type="match status" value="1"/>
</dbReference>
<dbReference type="GO" id="GO:0009396">
    <property type="term" value="P:folic acid-containing compound biosynthetic process"/>
    <property type="evidence" value="ECO:0007669"/>
    <property type="project" value="InterPro"/>
</dbReference>
<dbReference type="InterPro" id="IPR043132">
    <property type="entry name" value="BCAT-like_C"/>
</dbReference>
<dbReference type="InterPro" id="IPR005801">
    <property type="entry name" value="ADC_synthase"/>
</dbReference>
<evidence type="ECO:0000259" key="2">
    <source>
        <dbReference type="Pfam" id="PF00425"/>
    </source>
</evidence>
<dbReference type="Pfam" id="PF01063">
    <property type="entry name" value="Aminotran_4"/>
    <property type="match status" value="1"/>
</dbReference>
<dbReference type="PRINTS" id="PR00095">
    <property type="entry name" value="ANTSNTHASEI"/>
</dbReference>
<dbReference type="Proteomes" id="UP000033187">
    <property type="component" value="Chromosome 1"/>
</dbReference>
<dbReference type="KEGG" id="fiy:BN1229_v1_3821"/>
<evidence type="ECO:0000313" key="3">
    <source>
        <dbReference type="EMBL" id="CPR22388.1"/>
    </source>
</evidence>
<accession>A0A0D6JKA4</accession>
<dbReference type="InterPro" id="IPR001544">
    <property type="entry name" value="Aminotrans_IV"/>
</dbReference>
<dbReference type="RefSeq" id="WP_082101199.1">
    <property type="nucleotide sequence ID" value="NZ_LN829118.1"/>
</dbReference>
<evidence type="ECO:0000256" key="1">
    <source>
        <dbReference type="ARBA" id="ARBA00014472"/>
    </source>
</evidence>
<gene>
    <name evidence="3" type="ORF">YBN1229_v1_3821</name>
</gene>
<dbReference type="InterPro" id="IPR043131">
    <property type="entry name" value="BCAT-like_N"/>
</dbReference>
<dbReference type="InterPro" id="IPR015890">
    <property type="entry name" value="Chorismate_C"/>
</dbReference>